<dbReference type="Proteomes" id="UP000274822">
    <property type="component" value="Unassembled WGS sequence"/>
</dbReference>
<accession>A0A433Q9V2</accession>
<comment type="caution">
    <text evidence="2">The sequence shown here is derived from an EMBL/GenBank/DDBJ whole genome shotgun (WGS) entry which is preliminary data.</text>
</comment>
<organism evidence="2 3">
    <name type="scientific">Jimgerdemannia flammicorona</name>
    <dbReference type="NCBI Taxonomy" id="994334"/>
    <lineage>
        <taxon>Eukaryota</taxon>
        <taxon>Fungi</taxon>
        <taxon>Fungi incertae sedis</taxon>
        <taxon>Mucoromycota</taxon>
        <taxon>Mucoromycotina</taxon>
        <taxon>Endogonomycetes</taxon>
        <taxon>Endogonales</taxon>
        <taxon>Endogonaceae</taxon>
        <taxon>Jimgerdemannia</taxon>
    </lineage>
</organism>
<feature type="compositionally biased region" description="Acidic residues" evidence="1">
    <location>
        <begin position="314"/>
        <end position="323"/>
    </location>
</feature>
<proteinExistence type="predicted"/>
<dbReference type="EMBL" id="RBNJ01010157">
    <property type="protein sequence ID" value="RUS26570.1"/>
    <property type="molecule type" value="Genomic_DNA"/>
</dbReference>
<feature type="region of interest" description="Disordered" evidence="1">
    <location>
        <begin position="244"/>
        <end position="335"/>
    </location>
</feature>
<dbReference type="AlphaFoldDB" id="A0A433Q9V2"/>
<evidence type="ECO:0000313" key="3">
    <source>
        <dbReference type="Proteomes" id="UP000274822"/>
    </source>
</evidence>
<keyword evidence="3" id="KW-1185">Reference proteome</keyword>
<sequence>MEERTRDCTRCFRTFHEDEFDGNTRTTALDGHFFAQCQRCRQAKAAETRRAAERRRKKAAAERREARELAGFPPKDGSEDDDDDERVEAVEEPMVTEFVARVYAAALEEEQEEREGEGRTDAEVTFKFEVTRPGGSATEESDDVEVNSAKDISEDTEFAKRIAALVANGDGFRWLHKQSFHRQKKGYSVHYFKCAQAMQLAKAPRHIEDPSKQRKSKRRLNYVDHSSRFDIHVYSDRATVDYLHQCHPKPASPPRPVLTPEQDAKQDTAQYLPGPPVAHGHPAAYANGHPVAYGATATEGSSGASMSVGAAATNDDDDGDDGDVGGGPSPPPEVVLRPLLLRPLLPKPLVSKPPVPRPLIAPPAPAASVNAGAEDELALLDLALAEFRRLAQDQMAMSPSRLRDLRKYLESGIAVMRGEDFRSRGLARD</sequence>
<evidence type="ECO:0000313" key="2">
    <source>
        <dbReference type="EMBL" id="RUS26570.1"/>
    </source>
</evidence>
<evidence type="ECO:0000256" key="1">
    <source>
        <dbReference type="SAM" id="MobiDB-lite"/>
    </source>
</evidence>
<feature type="compositionally biased region" description="Basic and acidic residues" evidence="1">
    <location>
        <begin position="59"/>
        <end position="68"/>
    </location>
</feature>
<name>A0A433Q9V2_9FUNG</name>
<protein>
    <submittedName>
        <fullName evidence="2">Uncharacterized protein</fullName>
    </submittedName>
</protein>
<feature type="region of interest" description="Disordered" evidence="1">
    <location>
        <begin position="45"/>
        <end position="86"/>
    </location>
</feature>
<gene>
    <name evidence="2" type="ORF">BC938DRAFT_470592</name>
</gene>
<reference evidence="2 3" key="1">
    <citation type="journal article" date="2018" name="New Phytol.">
        <title>Phylogenomics of Endogonaceae and evolution of mycorrhizas within Mucoromycota.</title>
        <authorList>
            <person name="Chang Y."/>
            <person name="Desiro A."/>
            <person name="Na H."/>
            <person name="Sandor L."/>
            <person name="Lipzen A."/>
            <person name="Clum A."/>
            <person name="Barry K."/>
            <person name="Grigoriev I.V."/>
            <person name="Martin F.M."/>
            <person name="Stajich J.E."/>
            <person name="Smith M.E."/>
            <person name="Bonito G."/>
            <person name="Spatafora J.W."/>
        </authorList>
    </citation>
    <scope>NUCLEOTIDE SEQUENCE [LARGE SCALE GENOMIC DNA]</scope>
    <source>
        <strain evidence="2 3">AD002</strain>
    </source>
</reference>
<feature type="compositionally biased region" description="Low complexity" evidence="1">
    <location>
        <begin position="277"/>
        <end position="286"/>
    </location>
</feature>
<feature type="compositionally biased region" description="Low complexity" evidence="1">
    <location>
        <begin position="300"/>
        <end position="312"/>
    </location>
</feature>